<dbReference type="AlphaFoldDB" id="A0AA86NFJ4"/>
<reference evidence="1" key="1">
    <citation type="submission" date="2023-06" db="EMBL/GenBank/DDBJ databases">
        <authorList>
            <person name="Kurt Z."/>
        </authorList>
    </citation>
    <scope>NUCLEOTIDE SEQUENCE</scope>
</reference>
<accession>A0AA86NFJ4</accession>
<evidence type="ECO:0000313" key="1">
    <source>
        <dbReference type="EMBL" id="CAI9918366.1"/>
    </source>
</evidence>
<proteinExistence type="predicted"/>
<reference evidence="2 3" key="2">
    <citation type="submission" date="2024-07" db="EMBL/GenBank/DDBJ databases">
        <authorList>
            <person name="Akdeniz Z."/>
        </authorList>
    </citation>
    <scope>NUCLEOTIDE SEQUENCE [LARGE SCALE GENOMIC DNA]</scope>
</reference>
<comment type="caution">
    <text evidence="1">The sequence shown here is derived from an EMBL/GenBank/DDBJ whole genome shotgun (WGS) entry which is preliminary data.</text>
</comment>
<sequence length="140" mass="16363">MLRNKSFTKNSKYNVLVLRCQNQSDTFKRVKSYETLTTPNGASQPSLSFCSIQHNPYLDFFNNLGGNNIVEKNEYEILIEMCTLAEKREYLFKQIVSTKQLLHNYVKGCDAYDFLLGKHEIKIAHFNLQLQLMQKEIDTK</sequence>
<dbReference type="Proteomes" id="UP001642409">
    <property type="component" value="Unassembled WGS sequence"/>
</dbReference>
<keyword evidence="3" id="KW-1185">Reference proteome</keyword>
<organism evidence="1">
    <name type="scientific">Hexamita inflata</name>
    <dbReference type="NCBI Taxonomy" id="28002"/>
    <lineage>
        <taxon>Eukaryota</taxon>
        <taxon>Metamonada</taxon>
        <taxon>Diplomonadida</taxon>
        <taxon>Hexamitidae</taxon>
        <taxon>Hexamitinae</taxon>
        <taxon>Hexamita</taxon>
    </lineage>
</organism>
<dbReference type="EMBL" id="CAXDID020000149">
    <property type="protein sequence ID" value="CAL6041325.1"/>
    <property type="molecule type" value="Genomic_DNA"/>
</dbReference>
<evidence type="ECO:0000313" key="2">
    <source>
        <dbReference type="EMBL" id="CAL6041325.1"/>
    </source>
</evidence>
<gene>
    <name evidence="2" type="ORF">HINF_LOCUS38978</name>
    <name evidence="1" type="ORF">HINF_LOCUS6011</name>
</gene>
<dbReference type="EMBL" id="CATOUU010000154">
    <property type="protein sequence ID" value="CAI9918366.1"/>
    <property type="molecule type" value="Genomic_DNA"/>
</dbReference>
<evidence type="ECO:0000313" key="3">
    <source>
        <dbReference type="Proteomes" id="UP001642409"/>
    </source>
</evidence>
<protein>
    <submittedName>
        <fullName evidence="2">Hypothetical_protein</fullName>
    </submittedName>
</protein>
<name>A0AA86NFJ4_9EUKA</name>